<dbReference type="AlphaFoldDB" id="A0A4R8MUG0"/>
<feature type="transmembrane region" description="Helical" evidence="1">
    <location>
        <begin position="101"/>
        <end position="122"/>
    </location>
</feature>
<evidence type="ECO:0000313" key="2">
    <source>
        <dbReference type="EMBL" id="TDY72993.1"/>
    </source>
</evidence>
<dbReference type="Proteomes" id="UP000294684">
    <property type="component" value="Unassembled WGS sequence"/>
</dbReference>
<keyword evidence="1" id="KW-0812">Transmembrane</keyword>
<name>A0A4R8MUG0_LEPME</name>
<sequence>MRKFRSQILFSLFVTLFLTSCYNYMSEDVPIIARPDFKQQIAILTIKVSTPENDKTKREITSIYTKYLMETGYFGRVLSDGVRANHHIDLYTSEVNEYEHFWVSSISTLFMLGTAGLLPSIYSKERVLHADFYLNEKLIGREKYRQKHSTLFGIPFMFIWETGIKEAKTIHFSKEKNLIHNVVQDYNRYL</sequence>
<comment type="caution">
    <text evidence="2">The sequence shown here is derived from an EMBL/GenBank/DDBJ whole genome shotgun (WGS) entry which is preliminary data.</text>
</comment>
<dbReference type="RefSeq" id="WP_196795718.1">
    <property type="nucleotide sequence ID" value="NZ_NPEB01000004.1"/>
</dbReference>
<dbReference type="STRING" id="1193051.LEP1GSC017_1992"/>
<dbReference type="PROSITE" id="PS51257">
    <property type="entry name" value="PROKAR_LIPOPROTEIN"/>
    <property type="match status" value="1"/>
</dbReference>
<evidence type="ECO:0008006" key="4">
    <source>
        <dbReference type="Google" id="ProtNLM"/>
    </source>
</evidence>
<accession>A0A4R8MUG0</accession>
<keyword evidence="1" id="KW-0472">Membrane</keyword>
<keyword evidence="1" id="KW-1133">Transmembrane helix</keyword>
<dbReference type="EMBL" id="SORO01000001">
    <property type="protein sequence ID" value="TDY72993.1"/>
    <property type="molecule type" value="Genomic_DNA"/>
</dbReference>
<organism evidence="2 3">
    <name type="scientific">Leptospira meyeri</name>
    <dbReference type="NCBI Taxonomy" id="29508"/>
    <lineage>
        <taxon>Bacteria</taxon>
        <taxon>Pseudomonadati</taxon>
        <taxon>Spirochaetota</taxon>
        <taxon>Spirochaetia</taxon>
        <taxon>Leptospirales</taxon>
        <taxon>Leptospiraceae</taxon>
        <taxon>Leptospira</taxon>
    </lineage>
</organism>
<reference evidence="2 3" key="1">
    <citation type="submission" date="2019-03" db="EMBL/GenBank/DDBJ databases">
        <title>Genomic Encyclopedia of Archaeal and Bacterial Type Strains, Phase II (KMG-II): from individual species to whole genera.</title>
        <authorList>
            <person name="Goeker M."/>
        </authorList>
    </citation>
    <scope>NUCLEOTIDE SEQUENCE [LARGE SCALE GENOMIC DNA]</scope>
    <source>
        <strain evidence="2 3">DSM 21537</strain>
    </source>
</reference>
<protein>
    <recommendedName>
        <fullName evidence="4">Lipoprotein</fullName>
    </recommendedName>
</protein>
<evidence type="ECO:0000256" key="1">
    <source>
        <dbReference type="SAM" id="Phobius"/>
    </source>
</evidence>
<gene>
    <name evidence="2" type="ORF">CLV96_2010</name>
</gene>
<keyword evidence="3" id="KW-1185">Reference proteome</keyword>
<evidence type="ECO:0000313" key="3">
    <source>
        <dbReference type="Proteomes" id="UP000294684"/>
    </source>
</evidence>
<proteinExistence type="predicted"/>
<dbReference type="GeneID" id="79827311"/>